<name>A0ABP9YJF6_9FUNG</name>
<gene>
    <name evidence="1" type="ORF">MFLAVUS_000334</name>
</gene>
<evidence type="ECO:0000313" key="2">
    <source>
        <dbReference type="Proteomes" id="UP001473302"/>
    </source>
</evidence>
<reference evidence="1 2" key="1">
    <citation type="submission" date="2024-04" db="EMBL/GenBank/DDBJ databases">
        <title>genome sequences of Mucor flavus KT1a and Helicostylum pulchrum KT1b strains isolated from the surface of a dry-aged beef.</title>
        <authorList>
            <person name="Toyotome T."/>
            <person name="Hosono M."/>
            <person name="Torimaru M."/>
            <person name="Fukuda K."/>
            <person name="Mikami N."/>
        </authorList>
    </citation>
    <scope>NUCLEOTIDE SEQUENCE [LARGE SCALE GENOMIC DNA]</scope>
    <source>
        <strain evidence="1 2">KT1a</strain>
    </source>
</reference>
<proteinExistence type="predicted"/>
<organism evidence="1 2">
    <name type="scientific">Mucor flavus</name>
    <dbReference type="NCBI Taxonomy" id="439312"/>
    <lineage>
        <taxon>Eukaryota</taxon>
        <taxon>Fungi</taxon>
        <taxon>Fungi incertae sedis</taxon>
        <taxon>Mucoromycota</taxon>
        <taxon>Mucoromycotina</taxon>
        <taxon>Mucoromycetes</taxon>
        <taxon>Mucorales</taxon>
        <taxon>Mucorineae</taxon>
        <taxon>Mucoraceae</taxon>
        <taxon>Mucor</taxon>
    </lineage>
</organism>
<dbReference type="EMBL" id="BAABUK010000002">
    <property type="protein sequence ID" value="GAA5806985.1"/>
    <property type="molecule type" value="Genomic_DNA"/>
</dbReference>
<protein>
    <submittedName>
        <fullName evidence="1">Uncharacterized protein</fullName>
    </submittedName>
</protein>
<comment type="caution">
    <text evidence="1">The sequence shown here is derived from an EMBL/GenBank/DDBJ whole genome shotgun (WGS) entry which is preliminary data.</text>
</comment>
<sequence length="158" mass="17715">MVSGYHLPKSGVRTSAIVSSESLEYASYLKSLMDLMIKLAQNLENQYDVAYLSGIFLLSCTPSSVVISQRAWLLKRAKRVVPLPHELYPEIGSKNRYGVTYVDYHNSCLTQHLNKLKMQLGYSFRGTYNDPEGAAVYYQDGQESFGVCQIPLGLAGEY</sequence>
<accession>A0ABP9YJF6</accession>
<keyword evidence="2" id="KW-1185">Reference proteome</keyword>
<dbReference type="Proteomes" id="UP001473302">
    <property type="component" value="Unassembled WGS sequence"/>
</dbReference>
<evidence type="ECO:0000313" key="1">
    <source>
        <dbReference type="EMBL" id="GAA5806985.1"/>
    </source>
</evidence>